<feature type="compositionally biased region" description="Basic and acidic residues" evidence="1">
    <location>
        <begin position="1"/>
        <end position="11"/>
    </location>
</feature>
<organism evidence="4 5">
    <name type="scientific">Artemisia annua</name>
    <name type="common">Sweet wormwood</name>
    <dbReference type="NCBI Taxonomy" id="35608"/>
    <lineage>
        <taxon>Eukaryota</taxon>
        <taxon>Viridiplantae</taxon>
        <taxon>Streptophyta</taxon>
        <taxon>Embryophyta</taxon>
        <taxon>Tracheophyta</taxon>
        <taxon>Spermatophyta</taxon>
        <taxon>Magnoliopsida</taxon>
        <taxon>eudicotyledons</taxon>
        <taxon>Gunneridae</taxon>
        <taxon>Pentapetalae</taxon>
        <taxon>asterids</taxon>
        <taxon>campanulids</taxon>
        <taxon>Asterales</taxon>
        <taxon>Asteraceae</taxon>
        <taxon>Asteroideae</taxon>
        <taxon>Anthemideae</taxon>
        <taxon>Artemisiinae</taxon>
        <taxon>Artemisia</taxon>
    </lineage>
</organism>
<dbReference type="InterPro" id="IPR017451">
    <property type="entry name" value="F-box-assoc_interact_dom"/>
</dbReference>
<dbReference type="NCBIfam" id="TIGR01640">
    <property type="entry name" value="F_box_assoc_1"/>
    <property type="match status" value="1"/>
</dbReference>
<dbReference type="Pfam" id="PF00646">
    <property type="entry name" value="F-box"/>
    <property type="match status" value="1"/>
</dbReference>
<feature type="compositionally biased region" description="Basic and acidic residues" evidence="1">
    <location>
        <begin position="60"/>
        <end position="69"/>
    </location>
</feature>
<name>A0A2U1QCT2_ARTAN</name>
<comment type="caution">
    <text evidence="4">The sequence shown here is derived from an EMBL/GenBank/DDBJ whole genome shotgun (WGS) entry which is preliminary data.</text>
</comment>
<evidence type="ECO:0000259" key="3">
    <source>
        <dbReference type="Pfam" id="PF07734"/>
    </source>
</evidence>
<dbReference type="OrthoDB" id="1916346at2759"/>
<dbReference type="Pfam" id="PF07734">
    <property type="entry name" value="FBA_1"/>
    <property type="match status" value="1"/>
</dbReference>
<evidence type="ECO:0000313" key="5">
    <source>
        <dbReference type="Proteomes" id="UP000245207"/>
    </source>
</evidence>
<reference evidence="4 5" key="1">
    <citation type="journal article" date="2018" name="Mol. Plant">
        <title>The genome of Artemisia annua provides insight into the evolution of Asteraceae family and artemisinin biosynthesis.</title>
        <authorList>
            <person name="Shen Q."/>
            <person name="Zhang L."/>
            <person name="Liao Z."/>
            <person name="Wang S."/>
            <person name="Yan T."/>
            <person name="Shi P."/>
            <person name="Liu M."/>
            <person name="Fu X."/>
            <person name="Pan Q."/>
            <person name="Wang Y."/>
            <person name="Lv Z."/>
            <person name="Lu X."/>
            <person name="Zhang F."/>
            <person name="Jiang W."/>
            <person name="Ma Y."/>
            <person name="Chen M."/>
            <person name="Hao X."/>
            <person name="Li L."/>
            <person name="Tang Y."/>
            <person name="Lv G."/>
            <person name="Zhou Y."/>
            <person name="Sun X."/>
            <person name="Brodelius P.E."/>
            <person name="Rose J.K.C."/>
            <person name="Tang K."/>
        </authorList>
    </citation>
    <scope>NUCLEOTIDE SEQUENCE [LARGE SCALE GENOMIC DNA]</scope>
    <source>
        <strain evidence="5">cv. Huhao1</strain>
        <tissue evidence="4">Leaf</tissue>
    </source>
</reference>
<dbReference type="PANTHER" id="PTHR35546:SF25">
    <property type="entry name" value="F-BOX DOMAIN-CONTAINING PROTEIN"/>
    <property type="match status" value="1"/>
</dbReference>
<proteinExistence type="predicted"/>
<dbReference type="InterPro" id="IPR036047">
    <property type="entry name" value="F-box-like_dom_sf"/>
</dbReference>
<feature type="domain" description="F-box" evidence="2">
    <location>
        <begin position="190"/>
        <end position="220"/>
    </location>
</feature>
<evidence type="ECO:0000259" key="2">
    <source>
        <dbReference type="Pfam" id="PF00646"/>
    </source>
</evidence>
<gene>
    <name evidence="4" type="ORF">CTI12_AA046550</name>
</gene>
<dbReference type="EMBL" id="PKPP01000217">
    <property type="protein sequence ID" value="PWA95811.1"/>
    <property type="molecule type" value="Genomic_DNA"/>
</dbReference>
<evidence type="ECO:0000313" key="4">
    <source>
        <dbReference type="EMBL" id="PWA95811.1"/>
    </source>
</evidence>
<dbReference type="PANTHER" id="PTHR35546">
    <property type="entry name" value="F-BOX PROTEIN INTERACTION DOMAIN PROTEIN-RELATED"/>
    <property type="match status" value="1"/>
</dbReference>
<dbReference type="GO" id="GO:0030246">
    <property type="term" value="F:carbohydrate binding"/>
    <property type="evidence" value="ECO:0007669"/>
    <property type="project" value="UniProtKB-KW"/>
</dbReference>
<feature type="region of interest" description="Disordered" evidence="1">
    <location>
        <begin position="1"/>
        <end position="20"/>
    </location>
</feature>
<dbReference type="InterPro" id="IPR001810">
    <property type="entry name" value="F-box_dom"/>
</dbReference>
<dbReference type="InterPro" id="IPR006527">
    <property type="entry name" value="F-box-assoc_dom_typ1"/>
</dbReference>
<protein>
    <submittedName>
        <fullName evidence="4">Concanavalin A-like lectin/glucanase, subgroup</fullName>
    </submittedName>
</protein>
<feature type="region of interest" description="Disordered" evidence="1">
    <location>
        <begin position="58"/>
        <end position="83"/>
    </location>
</feature>
<dbReference type="Proteomes" id="UP000245207">
    <property type="component" value="Unassembled WGS sequence"/>
</dbReference>
<accession>A0A2U1QCT2</accession>
<dbReference type="InterPro" id="IPR055290">
    <property type="entry name" value="At3g26010-like"/>
</dbReference>
<dbReference type="SUPFAM" id="SSF81383">
    <property type="entry name" value="F-box domain"/>
    <property type="match status" value="1"/>
</dbReference>
<sequence>MEREDEVHSDGSFELVNMDDYDTASEKAKKEAIARNADSDGSYEYLCSEVSETLVLTGDTKSESAKDETGFVSPKEEDDDMGLINDKNSVVTDEKKLGLISDIIPTNVELDVGLICDSGFNLAEKEVADGCDSDSDTKETDFERFEFAGSSNVRESKRRCLMNMIDQMDFDAEKFPENFEMKNDIRDVAKNQVLRFLPAKALARSRLVSRKWNEWIRSPFFAHMQCQSHKNTSGFFQDDNSIIRFISLNHDAYGVPLPSLSFVPRSVSIKASCNGLLLCQTSTDDSEFFVCNPVNKQYFWLPPSSYYHGPTPKIVLAFEPSSLNFEPSYQVICPFSLPDPSQGPIVYFDIFDSRTRSWRISETICVDLHESDVRSNGIFVGGVAYWETTGGELLGFDLQNEIYGVQSVPYGEGGALSKVNGELCYVKANYHHETRYCFVDVFSGGAMTLKDSLGFEVDCVEDGMDANCVVVGNPCDDMIGVVVQSLGANNLYAYSLKHKMAIGPCNLRGSVKLFPYVNSLIPIDTA</sequence>
<dbReference type="STRING" id="35608.A0A2U1QCT2"/>
<keyword evidence="5" id="KW-1185">Reference proteome</keyword>
<dbReference type="AlphaFoldDB" id="A0A2U1QCT2"/>
<feature type="domain" description="F-box associated beta-propeller type 1" evidence="3">
    <location>
        <begin position="269"/>
        <end position="412"/>
    </location>
</feature>
<keyword evidence="4" id="KW-0430">Lectin</keyword>
<evidence type="ECO:0000256" key="1">
    <source>
        <dbReference type="SAM" id="MobiDB-lite"/>
    </source>
</evidence>